<reference evidence="2" key="1">
    <citation type="submission" date="2021-01" db="EMBL/GenBank/DDBJ databases">
        <authorList>
            <person name="Corre E."/>
            <person name="Pelletier E."/>
            <person name="Niang G."/>
            <person name="Scheremetjew M."/>
            <person name="Finn R."/>
            <person name="Kale V."/>
            <person name="Holt S."/>
            <person name="Cochrane G."/>
            <person name="Meng A."/>
            <person name="Brown T."/>
            <person name="Cohen L."/>
        </authorList>
    </citation>
    <scope>NUCLEOTIDE SEQUENCE</scope>
    <source>
        <strain evidence="2">CCMP3105</strain>
    </source>
</reference>
<name>A0A7S4RIW4_9DINO</name>
<accession>A0A7S4RIW4</accession>
<feature type="transmembrane region" description="Helical" evidence="1">
    <location>
        <begin position="256"/>
        <end position="274"/>
    </location>
</feature>
<evidence type="ECO:0000256" key="1">
    <source>
        <dbReference type="SAM" id="Phobius"/>
    </source>
</evidence>
<sequence length="711" mass="75804">MPSSPSKMAGGRDEPFDAIVAAAEGNLPPPVEPAAGATHAGDGFHLRLLDVNLIVVGQGSVAEELVRRRLCAGGRVFWVWTLRTPVLPSQDDTSVSADAVLGPSPGHWACARHDPDGGTDIPWNLESFVWSPPSLSGRMRSCPEGTLSAFGGLQGSSKYAWRWGGPCIFGLEKNEIYRLQLDKAGHPCGLQGVDAEQPAQPVLWEVSGAVVCAGVEFRSLKGVTALCETVAAAREAEVSVLCEEAKPFVAVRPLHVAAWGLVYFALCLVFFLAMEGHELHVGPGDLPWWRAGFALVLTPAAPSFLVDVHGPSLTGCTGVAVEAAWAGLATAGSAVVAMMTPASRADGRPCTLTASVAGFICLSCVGVFGLPLSVVTAWWRGKTQRIRWPSHVTWSLVSCAASFGAFCSFYSSAVLYVQLSPISPWAAACILPVMTSLTEMCVIMVTMWAYRYLILGSRLSGAASTALGDQKAVMAVLFCLTHSTAETSRLVGMLASVVRSPGFVWVPTLLCSAVVNLALRTMQLTSWLLRVVPSQCMWMVCPDAGTILHNEVRLCCGYARFAPVAALGLAKWSSGRFDWPLFNFQATLLLPAAVLMELAEDLVVTSGCLEADAWKRMSAPHCAGRPPLHPSQALNFDRSGNLSGGPAFGFVGLRFMRFRVVVCIMSSASTFCYCLLTLLLGAGYVHGACDAPLAESDRFADGVFWQVPMRC</sequence>
<keyword evidence="1" id="KW-0812">Transmembrane</keyword>
<keyword evidence="1" id="KW-0472">Membrane</keyword>
<keyword evidence="1" id="KW-1133">Transmembrane helix</keyword>
<organism evidence="2">
    <name type="scientific">Alexandrium monilatum</name>
    <dbReference type="NCBI Taxonomy" id="311494"/>
    <lineage>
        <taxon>Eukaryota</taxon>
        <taxon>Sar</taxon>
        <taxon>Alveolata</taxon>
        <taxon>Dinophyceae</taxon>
        <taxon>Gonyaulacales</taxon>
        <taxon>Pyrocystaceae</taxon>
        <taxon>Alexandrium</taxon>
    </lineage>
</organism>
<feature type="transmembrane region" description="Helical" evidence="1">
    <location>
        <begin position="352"/>
        <end position="379"/>
    </location>
</feature>
<protein>
    <submittedName>
        <fullName evidence="2">Uncharacterized protein</fullName>
    </submittedName>
</protein>
<evidence type="ECO:0000313" key="2">
    <source>
        <dbReference type="EMBL" id="CAE4615603.1"/>
    </source>
</evidence>
<dbReference type="EMBL" id="HBNR01051413">
    <property type="protein sequence ID" value="CAE4615603.1"/>
    <property type="molecule type" value="Transcribed_RNA"/>
</dbReference>
<dbReference type="AlphaFoldDB" id="A0A7S4RIW4"/>
<feature type="transmembrane region" description="Helical" evidence="1">
    <location>
        <begin position="425"/>
        <end position="450"/>
    </location>
</feature>
<gene>
    <name evidence="2" type="ORF">AMON00008_LOCUS35979</name>
</gene>
<feature type="transmembrane region" description="Helical" evidence="1">
    <location>
        <begin position="660"/>
        <end position="685"/>
    </location>
</feature>
<feature type="transmembrane region" description="Helical" evidence="1">
    <location>
        <begin position="318"/>
        <end position="340"/>
    </location>
</feature>
<feature type="transmembrane region" description="Helical" evidence="1">
    <location>
        <begin position="391"/>
        <end position="419"/>
    </location>
</feature>
<feature type="transmembrane region" description="Helical" evidence="1">
    <location>
        <begin position="286"/>
        <end position="306"/>
    </location>
</feature>
<proteinExistence type="predicted"/>